<keyword evidence="8" id="KW-1185">Reference proteome</keyword>
<dbReference type="GO" id="GO:0019752">
    <property type="term" value="P:carboxylic acid metabolic process"/>
    <property type="evidence" value="ECO:0007669"/>
    <property type="project" value="InterPro"/>
</dbReference>
<dbReference type="Proteomes" id="UP000298127">
    <property type="component" value="Unassembled WGS sequence"/>
</dbReference>
<dbReference type="Gene3D" id="3.40.640.10">
    <property type="entry name" value="Type I PLP-dependent aspartate aminotransferase-like (Major domain)"/>
    <property type="match status" value="1"/>
</dbReference>
<dbReference type="PANTHER" id="PTHR42735">
    <property type="match status" value="1"/>
</dbReference>
<dbReference type="InterPro" id="IPR015422">
    <property type="entry name" value="PyrdxlP-dep_Trfase_small"/>
</dbReference>
<dbReference type="Pfam" id="PF00282">
    <property type="entry name" value="Pyridoxal_deC"/>
    <property type="match status" value="1"/>
</dbReference>
<dbReference type="Gene3D" id="3.90.1150.10">
    <property type="entry name" value="Aspartate Aminotransferase, domain 1"/>
    <property type="match status" value="1"/>
</dbReference>
<dbReference type="InterPro" id="IPR002129">
    <property type="entry name" value="PyrdxlP-dep_de-COase"/>
</dbReference>
<dbReference type="PANTHER" id="PTHR42735:SF6">
    <property type="entry name" value="SPHINGOSINE-1-PHOSPHATE LYASE 1"/>
    <property type="match status" value="1"/>
</dbReference>
<comment type="cofactor">
    <cofactor evidence="1 5 6">
        <name>pyridoxal 5'-phosphate</name>
        <dbReference type="ChEBI" id="CHEBI:597326"/>
    </cofactor>
</comment>
<accession>A0A4Y9QRB1</accession>
<dbReference type="InterPro" id="IPR015421">
    <property type="entry name" value="PyrdxlP-dep_Trfase_major"/>
</dbReference>
<keyword evidence="7" id="KW-0032">Aminotransferase</keyword>
<evidence type="ECO:0000256" key="6">
    <source>
        <dbReference type="RuleBase" id="RU000382"/>
    </source>
</evidence>
<dbReference type="GO" id="GO:0008483">
    <property type="term" value="F:transaminase activity"/>
    <property type="evidence" value="ECO:0007669"/>
    <property type="project" value="UniProtKB-KW"/>
</dbReference>
<sequence length="492" mass="50961">MTAFAQNPTEILDRLAELRRADAPTHGGRVLSYVYDSGLAELDELAAAAIRAVQPLNGLDPTTFTSIGVMERELIGFAREVLHGDTDVVGTITTGGTESCLLAVKTARDVWRAAGGTGVPRLLAATTVHAAFHKAAHYFGLELDLVPVDPATGAPAVDAIAARLDASVALVVVSAPSYPTATFDPIAEVAALAAERGVACHVDACIGGFALPWWRGGDLPAWDFRLPGVTSISADLHKYGYAPKGASVLLQRGRDRQRMQYFATTRWMGYPVVNPTMLGSKSAAPLAAAWAIVNALGTAGFAELTAQAERATDALVAVVNGIEGLRVVGDPVGPLFAAAVDESVPADRRVDPHQWADAVRGHGFIIQLQPGLSQADGTRVPHTTHLTITPVTEAQLPALTAALVEAADEVRGVPQASADGIIEALGPVLENFGGALPDSEQAAGLLAAVGIGADGAGLPSALAPLLALIEALPPALAERLLTELLARLVEPV</sequence>
<comment type="similarity">
    <text evidence="4">Belongs to the group II decarboxylase family. Sphingosine-1-phosphate lyase subfamily.</text>
</comment>
<evidence type="ECO:0000256" key="4">
    <source>
        <dbReference type="ARBA" id="ARBA00038302"/>
    </source>
</evidence>
<evidence type="ECO:0000256" key="2">
    <source>
        <dbReference type="ARBA" id="ARBA00022898"/>
    </source>
</evidence>
<feature type="modified residue" description="N6-(pyridoxal phosphate)lysine" evidence="5">
    <location>
        <position position="238"/>
    </location>
</feature>
<evidence type="ECO:0000256" key="1">
    <source>
        <dbReference type="ARBA" id="ARBA00001933"/>
    </source>
</evidence>
<dbReference type="AlphaFoldDB" id="A0A4Y9QRB1"/>
<dbReference type="GO" id="GO:0030170">
    <property type="term" value="F:pyridoxal phosphate binding"/>
    <property type="evidence" value="ECO:0007669"/>
    <property type="project" value="InterPro"/>
</dbReference>
<evidence type="ECO:0000256" key="3">
    <source>
        <dbReference type="ARBA" id="ARBA00023239"/>
    </source>
</evidence>
<dbReference type="GO" id="GO:0004058">
    <property type="term" value="F:aromatic-L-amino-acid decarboxylase activity"/>
    <property type="evidence" value="ECO:0007669"/>
    <property type="project" value="UniProtKB-ARBA"/>
</dbReference>
<gene>
    <name evidence="7" type="ORF">E4M00_16835</name>
</gene>
<keyword evidence="2 5" id="KW-0663">Pyridoxal phosphate</keyword>
<comment type="caution">
    <text evidence="7">The sequence shown here is derived from an EMBL/GenBank/DDBJ whole genome shotgun (WGS) entry which is preliminary data.</text>
</comment>
<name>A0A4Y9QRB1_9MICO</name>
<dbReference type="SUPFAM" id="SSF53383">
    <property type="entry name" value="PLP-dependent transferases"/>
    <property type="match status" value="1"/>
</dbReference>
<keyword evidence="7" id="KW-0808">Transferase</keyword>
<reference evidence="7 8" key="1">
    <citation type="journal article" date="2018" name="J. Microbiol.">
        <title>Leifsonia flava sp. nov., a novel actinobacterium isolated from the rhizosphere of Aquilegia viridiflora.</title>
        <authorList>
            <person name="Cai Y."/>
            <person name="Tao W.Z."/>
            <person name="Ma Y.J."/>
            <person name="Cheng J."/>
            <person name="Zhang M.Y."/>
            <person name="Zhang Y.X."/>
        </authorList>
    </citation>
    <scope>NUCLEOTIDE SEQUENCE [LARGE SCALE GENOMIC DNA]</scope>
    <source>
        <strain evidence="7 8">SYP-B2174</strain>
    </source>
</reference>
<dbReference type="InterPro" id="IPR050477">
    <property type="entry name" value="GrpII_AminoAcid_Decarb"/>
</dbReference>
<protein>
    <submittedName>
        <fullName evidence="7">Aspartate aminotransferase family protein</fullName>
    </submittedName>
</protein>
<organism evidence="7 8">
    <name type="scientific">Orlajensenia leifsoniae</name>
    <dbReference type="NCBI Taxonomy" id="2561933"/>
    <lineage>
        <taxon>Bacteria</taxon>
        <taxon>Bacillati</taxon>
        <taxon>Actinomycetota</taxon>
        <taxon>Actinomycetes</taxon>
        <taxon>Micrococcales</taxon>
        <taxon>Microbacteriaceae</taxon>
        <taxon>Orlajensenia</taxon>
    </lineage>
</organism>
<dbReference type="RefSeq" id="WP_135121641.1">
    <property type="nucleotide sequence ID" value="NZ_SPQZ01000009.1"/>
</dbReference>
<keyword evidence="3 6" id="KW-0456">Lyase</keyword>
<dbReference type="InterPro" id="IPR015424">
    <property type="entry name" value="PyrdxlP-dep_Trfase"/>
</dbReference>
<dbReference type="EMBL" id="SPQZ01000009">
    <property type="protein sequence ID" value="TFV94830.1"/>
    <property type="molecule type" value="Genomic_DNA"/>
</dbReference>
<evidence type="ECO:0000313" key="7">
    <source>
        <dbReference type="EMBL" id="TFV94830.1"/>
    </source>
</evidence>
<proteinExistence type="inferred from homology"/>
<evidence type="ECO:0000256" key="5">
    <source>
        <dbReference type="PIRSR" id="PIRSR602129-50"/>
    </source>
</evidence>
<evidence type="ECO:0000313" key="8">
    <source>
        <dbReference type="Proteomes" id="UP000298127"/>
    </source>
</evidence>